<gene>
    <name evidence="1" type="ORF">ABIC99_001902</name>
    <name evidence="2" type="ORF">EWH46_04210</name>
</gene>
<evidence type="ECO:0000313" key="1">
    <source>
        <dbReference type="EMBL" id="MET3604088.1"/>
    </source>
</evidence>
<organism evidence="2 3">
    <name type="scientific">Sphaerotilus sulfidivorans</name>
    <dbReference type="NCBI Taxonomy" id="639200"/>
    <lineage>
        <taxon>Bacteria</taxon>
        <taxon>Pseudomonadati</taxon>
        <taxon>Pseudomonadota</taxon>
        <taxon>Betaproteobacteria</taxon>
        <taxon>Burkholderiales</taxon>
        <taxon>Sphaerotilaceae</taxon>
        <taxon>Sphaerotilus</taxon>
    </lineage>
</organism>
<dbReference type="AlphaFoldDB" id="A0A5C1PZF6"/>
<accession>A0A5C1PZF6</accession>
<proteinExistence type="predicted"/>
<name>A0A5C1PZF6_9BURK</name>
<dbReference type="Proteomes" id="UP000323522">
    <property type="component" value="Chromosome"/>
</dbReference>
<reference evidence="2 3" key="1">
    <citation type="submission" date="2019-02" db="EMBL/GenBank/DDBJ databases">
        <title>Complete Genome Sequence and Methylome Analysis of Sphaerotilus natans subsp. sulfidivorans D-507.</title>
        <authorList>
            <person name="Fomenkov A."/>
            <person name="Gridneva E."/>
            <person name="Smolyakov D."/>
            <person name="Dubinina G."/>
            <person name="Vincze T."/>
            <person name="Grabovich M."/>
            <person name="Roberts R.J."/>
        </authorList>
    </citation>
    <scope>NUCLEOTIDE SEQUENCE [LARGE SCALE GENOMIC DNA]</scope>
    <source>
        <strain evidence="2 3">D-507</strain>
    </source>
</reference>
<keyword evidence="4" id="KW-1185">Reference proteome</keyword>
<protein>
    <submittedName>
        <fullName evidence="2">Uncharacterized protein</fullName>
    </submittedName>
</protein>
<evidence type="ECO:0000313" key="4">
    <source>
        <dbReference type="Proteomes" id="UP001549111"/>
    </source>
</evidence>
<reference evidence="1 4" key="2">
    <citation type="submission" date="2024-06" db="EMBL/GenBank/DDBJ databases">
        <title>Genomic Encyclopedia of Type Strains, Phase IV (KMG-IV): sequencing the most valuable type-strain genomes for metagenomic binning, comparative biology and taxonomic classification.</title>
        <authorList>
            <person name="Goeker M."/>
        </authorList>
    </citation>
    <scope>NUCLEOTIDE SEQUENCE [LARGE SCALE GENOMIC DNA]</scope>
    <source>
        <strain evidence="1 4">D-501</strain>
    </source>
</reference>
<dbReference type="EMBL" id="CP035708">
    <property type="protein sequence ID" value="QEN00060.1"/>
    <property type="molecule type" value="Genomic_DNA"/>
</dbReference>
<evidence type="ECO:0000313" key="2">
    <source>
        <dbReference type="EMBL" id="QEN00060.1"/>
    </source>
</evidence>
<dbReference type="Proteomes" id="UP001549111">
    <property type="component" value="Unassembled WGS sequence"/>
</dbReference>
<evidence type="ECO:0000313" key="3">
    <source>
        <dbReference type="Proteomes" id="UP000323522"/>
    </source>
</evidence>
<dbReference type="RefSeq" id="WP_149502805.1">
    <property type="nucleotide sequence ID" value="NZ_CP035708.1"/>
</dbReference>
<dbReference type="EMBL" id="JBEPLS010000006">
    <property type="protein sequence ID" value="MET3604088.1"/>
    <property type="molecule type" value="Genomic_DNA"/>
</dbReference>
<dbReference type="KEGG" id="snn:EWH46_04210"/>
<sequence length="443" mass="48733">MLEPIKSALRSAYFSKRLNPVAVKAYSRLRPPPYMRPRMEFDYDVWNGICAFHSDDGRQIGENNTNPEIYREIVETESKPCKFEGSRYGLPINLTALRNVMASWDDALQLVTTVRANYIARRGLDHSRFNLMEGYVLSKMGAAYVSYLVRRRGSTYAATPPLETVFFTLGVGPFMVVRALMEKGDLTPLDPEPMSGERLYELADSSGSLLSGLSGHGCAGSKKLITQFLDATMNGTYAKELNSTEVTRMLSAIDDWDRFYAYVYASSKLELLVKLAQCLSAQTLLALQADQAAALAPSEADLLARTLASCYHRAQTELDDRTVLANLLKVVLALLAEFDDHETQAALTQAGLLGPDGQARLGEISGTEGRAAAARRLRRITAVLQPRCQQELDLTNQSLDRFQGTKVSQDDLQVRSCGVAVRALLQSLEAEQGLDGRAAKAAA</sequence>